<proteinExistence type="predicted"/>
<evidence type="ECO:0000256" key="5">
    <source>
        <dbReference type="SAM" id="Phobius"/>
    </source>
</evidence>
<dbReference type="STRING" id="56484.A0A1Y2EZR3"/>
<keyword evidence="4 5" id="KW-0472">Membrane</keyword>
<dbReference type="OMA" id="GPGLWYN"/>
<comment type="caution">
    <text evidence="7">The sequence shown here is derived from an EMBL/GenBank/DDBJ whole genome shotgun (WGS) entry which is preliminary data.</text>
</comment>
<keyword evidence="2 5" id="KW-0812">Transmembrane</keyword>
<dbReference type="EMBL" id="MCFI01000022">
    <property type="protein sequence ID" value="ORY76606.1"/>
    <property type="molecule type" value="Genomic_DNA"/>
</dbReference>
<feature type="domain" description="Fatty acid hydroxylase" evidence="6">
    <location>
        <begin position="104"/>
        <end position="229"/>
    </location>
</feature>
<dbReference type="AlphaFoldDB" id="A0A1Y2EZR3"/>
<dbReference type="GO" id="GO:0016020">
    <property type="term" value="C:membrane"/>
    <property type="evidence" value="ECO:0007669"/>
    <property type="project" value="UniProtKB-SubCell"/>
</dbReference>
<evidence type="ECO:0000256" key="1">
    <source>
        <dbReference type="ARBA" id="ARBA00004370"/>
    </source>
</evidence>
<organism evidence="7 8">
    <name type="scientific">Protomyces lactucae-debilis</name>
    <dbReference type="NCBI Taxonomy" id="2754530"/>
    <lineage>
        <taxon>Eukaryota</taxon>
        <taxon>Fungi</taxon>
        <taxon>Dikarya</taxon>
        <taxon>Ascomycota</taxon>
        <taxon>Taphrinomycotina</taxon>
        <taxon>Taphrinomycetes</taxon>
        <taxon>Taphrinales</taxon>
        <taxon>Protomycetaceae</taxon>
        <taxon>Protomyces</taxon>
    </lineage>
</organism>
<feature type="transmembrane region" description="Helical" evidence="5">
    <location>
        <begin position="60"/>
        <end position="84"/>
    </location>
</feature>
<evidence type="ECO:0000259" key="6">
    <source>
        <dbReference type="Pfam" id="PF04116"/>
    </source>
</evidence>
<dbReference type="InterPro" id="IPR006694">
    <property type="entry name" value="Fatty_acid_hydroxylase"/>
</dbReference>
<dbReference type="InterPro" id="IPR050307">
    <property type="entry name" value="Sterol_Desaturase_Related"/>
</dbReference>
<dbReference type="GeneID" id="63784663"/>
<keyword evidence="3 5" id="KW-1133">Transmembrane helix</keyword>
<dbReference type="GO" id="GO:0005506">
    <property type="term" value="F:iron ion binding"/>
    <property type="evidence" value="ECO:0007669"/>
    <property type="project" value="InterPro"/>
</dbReference>
<evidence type="ECO:0000256" key="2">
    <source>
        <dbReference type="ARBA" id="ARBA00022692"/>
    </source>
</evidence>
<gene>
    <name evidence="7" type="ORF">BCR37DRAFT_351348</name>
</gene>
<sequence length="304" mass="35321">MSVFARDAPVRQLFSLFLITWFFGMVLYFFFSTLSYLFIFDHRTFEHPRYLKNQIRLEMGVAVASLPQMAIVTAVCFLAEVRGYSKLYRSVDQYGWGYFIFQFPLFLLFTDSLIYLIHRGLHSKALYKHLHKPHHRWIMPTPYASHAFHPADGFLQSLPYHIFPFIFPLHRFAYIALFSFVNIWTVLIHDGEYLSNDPIINGAACHSLHHLKFSCNYGQFTTLFDRLGGSYVPPNPELFDKALNKASWKKQAQEVDAIRKEIGEIEDTPNQPLEATLIERESVFQDKSSTFTSAIKKKAQVAGR</sequence>
<dbReference type="OrthoDB" id="6354873at2759"/>
<evidence type="ECO:0000313" key="7">
    <source>
        <dbReference type="EMBL" id="ORY76606.1"/>
    </source>
</evidence>
<feature type="transmembrane region" description="Helical" evidence="5">
    <location>
        <begin position="96"/>
        <end position="117"/>
    </location>
</feature>
<dbReference type="GO" id="GO:0016491">
    <property type="term" value="F:oxidoreductase activity"/>
    <property type="evidence" value="ECO:0007669"/>
    <property type="project" value="InterPro"/>
</dbReference>
<protein>
    <recommendedName>
        <fullName evidence="6">Fatty acid hydroxylase domain-containing protein</fullName>
    </recommendedName>
</protein>
<accession>A0A1Y2EZR3</accession>
<dbReference type="Pfam" id="PF04116">
    <property type="entry name" value="FA_hydroxylase"/>
    <property type="match status" value="1"/>
</dbReference>
<keyword evidence="8" id="KW-1185">Reference proteome</keyword>
<dbReference type="PANTHER" id="PTHR11863">
    <property type="entry name" value="STEROL DESATURASE"/>
    <property type="match status" value="1"/>
</dbReference>
<name>A0A1Y2EZR3_PROLT</name>
<evidence type="ECO:0000256" key="4">
    <source>
        <dbReference type="ARBA" id="ARBA00023136"/>
    </source>
</evidence>
<dbReference type="RefSeq" id="XP_040722686.1">
    <property type="nucleotide sequence ID" value="XM_040868064.1"/>
</dbReference>
<dbReference type="Proteomes" id="UP000193685">
    <property type="component" value="Unassembled WGS sequence"/>
</dbReference>
<reference evidence="7 8" key="1">
    <citation type="submission" date="2016-07" db="EMBL/GenBank/DDBJ databases">
        <title>Pervasive Adenine N6-methylation of Active Genes in Fungi.</title>
        <authorList>
            <consortium name="DOE Joint Genome Institute"/>
            <person name="Mondo S.J."/>
            <person name="Dannebaum R.O."/>
            <person name="Kuo R.C."/>
            <person name="Labutti K."/>
            <person name="Haridas S."/>
            <person name="Kuo A."/>
            <person name="Salamov A."/>
            <person name="Ahrendt S.R."/>
            <person name="Lipzen A."/>
            <person name="Sullivan W."/>
            <person name="Andreopoulos W.B."/>
            <person name="Clum A."/>
            <person name="Lindquist E."/>
            <person name="Daum C."/>
            <person name="Ramamoorthy G.K."/>
            <person name="Gryganskyi A."/>
            <person name="Culley D."/>
            <person name="Magnuson J.K."/>
            <person name="James T.Y."/>
            <person name="O'Malley M.A."/>
            <person name="Stajich J.E."/>
            <person name="Spatafora J.W."/>
            <person name="Visel A."/>
            <person name="Grigoriev I.V."/>
        </authorList>
    </citation>
    <scope>NUCLEOTIDE SEQUENCE [LARGE SCALE GENOMIC DNA]</scope>
    <source>
        <strain evidence="7 8">12-1054</strain>
    </source>
</reference>
<feature type="transmembrane region" description="Helical" evidence="5">
    <location>
        <begin position="12"/>
        <end position="39"/>
    </location>
</feature>
<evidence type="ECO:0000256" key="3">
    <source>
        <dbReference type="ARBA" id="ARBA00022989"/>
    </source>
</evidence>
<evidence type="ECO:0000313" key="8">
    <source>
        <dbReference type="Proteomes" id="UP000193685"/>
    </source>
</evidence>
<comment type="subcellular location">
    <subcellularLocation>
        <location evidence="1">Membrane</location>
    </subcellularLocation>
</comment>
<dbReference type="GO" id="GO:0008610">
    <property type="term" value="P:lipid biosynthetic process"/>
    <property type="evidence" value="ECO:0007669"/>
    <property type="project" value="InterPro"/>
</dbReference>